<accession>A0ABQ9SDD6</accession>
<feature type="signal peptide" evidence="1">
    <location>
        <begin position="1"/>
        <end position="25"/>
    </location>
</feature>
<dbReference type="GeneID" id="85378369"/>
<comment type="caution">
    <text evidence="2">The sequence shown here is derived from an EMBL/GenBank/DDBJ whole genome shotgun (WGS) entry which is preliminary data.</text>
</comment>
<dbReference type="EMBL" id="MOPA01000008">
    <property type="protein sequence ID" value="KAK1533500.1"/>
    <property type="molecule type" value="Genomic_DNA"/>
</dbReference>
<evidence type="ECO:0000313" key="2">
    <source>
        <dbReference type="EMBL" id="KAK1533500.1"/>
    </source>
</evidence>
<proteinExistence type="predicted"/>
<sequence length="48" mass="5311">MRIGFKTSHSLRCMLGLCAIGPVRAVSQAFPWRCCSDESVPSEDQPSR</sequence>
<feature type="chain" id="PRO_5047284654" evidence="1">
    <location>
        <begin position="26"/>
        <end position="48"/>
    </location>
</feature>
<organism evidence="2 3">
    <name type="scientific">Colletotrichum paranaense</name>
    <dbReference type="NCBI Taxonomy" id="1914294"/>
    <lineage>
        <taxon>Eukaryota</taxon>
        <taxon>Fungi</taxon>
        <taxon>Dikarya</taxon>
        <taxon>Ascomycota</taxon>
        <taxon>Pezizomycotina</taxon>
        <taxon>Sordariomycetes</taxon>
        <taxon>Hypocreomycetidae</taxon>
        <taxon>Glomerellales</taxon>
        <taxon>Glomerellaceae</taxon>
        <taxon>Colletotrichum</taxon>
        <taxon>Colletotrichum acutatum species complex</taxon>
    </lineage>
</organism>
<dbReference type="RefSeq" id="XP_060346652.1">
    <property type="nucleotide sequence ID" value="XM_060494470.1"/>
</dbReference>
<protein>
    <submittedName>
        <fullName evidence="2">Uncharacterized protein</fullName>
    </submittedName>
</protein>
<dbReference type="Proteomes" id="UP001241169">
    <property type="component" value="Unassembled WGS sequence"/>
</dbReference>
<reference evidence="2 3" key="1">
    <citation type="submission" date="2016-10" db="EMBL/GenBank/DDBJ databases">
        <title>The genome sequence of Colletotrichum fioriniae PJ7.</title>
        <authorList>
            <person name="Baroncelli R."/>
        </authorList>
    </citation>
    <scope>NUCLEOTIDE SEQUENCE [LARGE SCALE GENOMIC DNA]</scope>
    <source>
        <strain evidence="2 3">IMI 384185</strain>
    </source>
</reference>
<name>A0ABQ9SDD6_9PEZI</name>
<keyword evidence="1" id="KW-0732">Signal</keyword>
<evidence type="ECO:0000313" key="3">
    <source>
        <dbReference type="Proteomes" id="UP001241169"/>
    </source>
</evidence>
<keyword evidence="3" id="KW-1185">Reference proteome</keyword>
<evidence type="ECO:0000256" key="1">
    <source>
        <dbReference type="SAM" id="SignalP"/>
    </source>
</evidence>
<gene>
    <name evidence="2" type="ORF">CPAR01_10208</name>
</gene>